<evidence type="ECO:0000256" key="1">
    <source>
        <dbReference type="SAM" id="MobiDB-lite"/>
    </source>
</evidence>
<reference evidence="4" key="1">
    <citation type="submission" date="2025-08" db="UniProtKB">
        <authorList>
            <consortium name="RefSeq"/>
        </authorList>
    </citation>
    <scope>IDENTIFICATION</scope>
    <source>
        <tissue evidence="4">Muscle</tissue>
    </source>
</reference>
<feature type="compositionally biased region" description="Basic and acidic residues" evidence="1">
    <location>
        <begin position="253"/>
        <end position="262"/>
    </location>
</feature>
<feature type="compositionally biased region" description="Polar residues" evidence="1">
    <location>
        <begin position="422"/>
        <end position="432"/>
    </location>
</feature>
<keyword evidence="2" id="KW-1133">Transmembrane helix</keyword>
<feature type="region of interest" description="Disordered" evidence="1">
    <location>
        <begin position="253"/>
        <end position="273"/>
    </location>
</feature>
<dbReference type="Proteomes" id="UP001155660">
    <property type="component" value="Chromosome B15"/>
</dbReference>
<proteinExistence type="predicted"/>
<evidence type="ECO:0000313" key="4">
    <source>
        <dbReference type="RefSeq" id="XP_018950314.1"/>
    </source>
</evidence>
<keyword evidence="2" id="KW-0472">Membrane</keyword>
<dbReference type="RefSeq" id="XP_018950314.1">
    <property type="nucleotide sequence ID" value="XM_019094769.2"/>
</dbReference>
<dbReference type="GeneID" id="109079633"/>
<dbReference type="KEGG" id="ccar:109079633"/>
<feature type="compositionally biased region" description="Polar residues" evidence="1">
    <location>
        <begin position="443"/>
        <end position="464"/>
    </location>
</feature>
<feature type="transmembrane region" description="Helical" evidence="2">
    <location>
        <begin position="310"/>
        <end position="331"/>
    </location>
</feature>
<dbReference type="CDD" id="cd12087">
    <property type="entry name" value="TM_EGFR-like"/>
    <property type="match status" value="1"/>
</dbReference>
<feature type="signal peptide" evidence="3">
    <location>
        <begin position="1"/>
        <end position="32"/>
    </location>
</feature>
<feature type="compositionally biased region" description="Polar residues" evidence="1">
    <location>
        <begin position="203"/>
        <end position="234"/>
    </location>
</feature>
<evidence type="ECO:0000256" key="2">
    <source>
        <dbReference type="SAM" id="Phobius"/>
    </source>
</evidence>
<evidence type="ECO:0000256" key="3">
    <source>
        <dbReference type="SAM" id="SignalP"/>
    </source>
</evidence>
<name>A0A9Q9V9B4_CYPCA</name>
<feature type="region of interest" description="Disordered" evidence="1">
    <location>
        <begin position="408"/>
        <end position="523"/>
    </location>
</feature>
<feature type="compositionally biased region" description="Basic and acidic residues" evidence="1">
    <location>
        <begin position="122"/>
        <end position="139"/>
    </location>
</feature>
<gene>
    <name evidence="4" type="primary">LOC109079633</name>
</gene>
<dbReference type="OrthoDB" id="9451284at2759"/>
<protein>
    <submittedName>
        <fullName evidence="4">Protein EVI2B</fullName>
    </submittedName>
</protein>
<feature type="compositionally biased region" description="Polar residues" evidence="1">
    <location>
        <begin position="112"/>
        <end position="121"/>
    </location>
</feature>
<dbReference type="AlphaFoldDB" id="A0A9Q9V9B4"/>
<accession>A0A9Q9V9B4</accession>
<feature type="region of interest" description="Disordered" evidence="1">
    <location>
        <begin position="112"/>
        <end position="234"/>
    </location>
</feature>
<feature type="compositionally biased region" description="Basic and acidic residues" evidence="1">
    <location>
        <begin position="465"/>
        <end position="474"/>
    </location>
</feature>
<organism evidence="4">
    <name type="scientific">Cyprinus carpio</name>
    <name type="common">Common carp</name>
    <dbReference type="NCBI Taxonomy" id="7962"/>
    <lineage>
        <taxon>Eukaryota</taxon>
        <taxon>Metazoa</taxon>
        <taxon>Chordata</taxon>
        <taxon>Craniata</taxon>
        <taxon>Vertebrata</taxon>
        <taxon>Euteleostomi</taxon>
        <taxon>Actinopterygii</taxon>
        <taxon>Neopterygii</taxon>
        <taxon>Teleostei</taxon>
        <taxon>Ostariophysi</taxon>
        <taxon>Cypriniformes</taxon>
        <taxon>Cyprinidae</taxon>
        <taxon>Cyprininae</taxon>
        <taxon>Cyprinus</taxon>
    </lineage>
</organism>
<feature type="compositionally biased region" description="Polar residues" evidence="1">
    <location>
        <begin position="176"/>
        <end position="195"/>
    </location>
</feature>
<keyword evidence="2" id="KW-0812">Transmembrane</keyword>
<sequence>MLQRMPGFSKDTMRTTLCTLVFLFSLPWSLNGHLTTSNKNTVVTNTAENASWQRDYTTDSGTENVVSLSRSIQTRQLTSHLEQQEIRLRTANGEDETSRTRRNVHYDNYNLTTMSTHPQTQKQDEVTKKEHQTPTESSRRPHTTSFLQIENATEFNGFATPHNATRADVSPEEKTSSGLSETQKATQETPSTSDFTGPYDAQANKTVMNSNDLPTTQPTMETSAQPSPMTHAHTSAKANVTDFKVTLSNNDAKTKEGREVTDKWTSTQGREFETSSMTTPKMMLMTTRKTTKKLSSPSFEEKQQANPGPVVAAVIGTTFVFMFVALIFILFRKRKIQRKQLENPEWAGPSPFLEGDVQPSLLSMEESEAINRQGHMSVSRYLSQRLSKHMTFGRNTSDEVLMGDILQGSTFGRQNPDEVQAPNGNQTAAQDSTETEENKIQEGQESVDSSDTKTPGSGSAQETVMESKESKQPDDLTASVSSGPDTVIKPPPLVSIDLDSISEEAAPLQTSDGGIIPPAPPLP</sequence>
<feature type="chain" id="PRO_5040149798" evidence="3">
    <location>
        <begin position="33"/>
        <end position="523"/>
    </location>
</feature>
<keyword evidence="3" id="KW-0732">Signal</keyword>
<feature type="compositionally biased region" description="Polar residues" evidence="1">
    <location>
        <begin position="143"/>
        <end position="154"/>
    </location>
</feature>